<feature type="compositionally biased region" description="Polar residues" evidence="1">
    <location>
        <begin position="590"/>
        <end position="602"/>
    </location>
</feature>
<feature type="compositionally biased region" description="Low complexity" evidence="1">
    <location>
        <begin position="295"/>
        <end position="304"/>
    </location>
</feature>
<feature type="compositionally biased region" description="Polar residues" evidence="1">
    <location>
        <begin position="757"/>
        <end position="770"/>
    </location>
</feature>
<dbReference type="OMA" id="EDSGHQQ"/>
<feature type="region of interest" description="Disordered" evidence="1">
    <location>
        <begin position="536"/>
        <end position="703"/>
    </location>
</feature>
<feature type="compositionally biased region" description="Polar residues" evidence="1">
    <location>
        <begin position="101"/>
        <end position="120"/>
    </location>
</feature>
<evidence type="ECO:0000313" key="3">
    <source>
        <dbReference type="Proteomes" id="UP000261340"/>
    </source>
</evidence>
<keyword evidence="3" id="KW-1185">Reference proteome</keyword>
<organism evidence="2 3">
    <name type="scientific">Amphilophus citrinellus</name>
    <name type="common">Midas cichlid</name>
    <name type="synonym">Cichlasoma citrinellum</name>
    <dbReference type="NCBI Taxonomy" id="61819"/>
    <lineage>
        <taxon>Eukaryota</taxon>
        <taxon>Metazoa</taxon>
        <taxon>Chordata</taxon>
        <taxon>Craniata</taxon>
        <taxon>Vertebrata</taxon>
        <taxon>Euteleostomi</taxon>
        <taxon>Actinopterygii</taxon>
        <taxon>Neopterygii</taxon>
        <taxon>Teleostei</taxon>
        <taxon>Neoteleostei</taxon>
        <taxon>Acanthomorphata</taxon>
        <taxon>Ovalentaria</taxon>
        <taxon>Cichlomorphae</taxon>
        <taxon>Cichliformes</taxon>
        <taxon>Cichlidae</taxon>
        <taxon>New World cichlids</taxon>
        <taxon>Cichlasomatinae</taxon>
        <taxon>Heroini</taxon>
        <taxon>Amphilophus</taxon>
    </lineage>
</organism>
<feature type="region of interest" description="Disordered" evidence="1">
    <location>
        <begin position="748"/>
        <end position="792"/>
    </location>
</feature>
<feature type="region of interest" description="Disordered" evidence="1">
    <location>
        <begin position="295"/>
        <end position="345"/>
    </location>
</feature>
<dbReference type="GeneTree" id="ENSGT00940000159144"/>
<feature type="compositionally biased region" description="Polar residues" evidence="1">
    <location>
        <begin position="474"/>
        <end position="483"/>
    </location>
</feature>
<dbReference type="GO" id="GO:0008284">
    <property type="term" value="P:positive regulation of cell population proliferation"/>
    <property type="evidence" value="ECO:0007669"/>
    <property type="project" value="TreeGrafter"/>
</dbReference>
<feature type="compositionally biased region" description="Polar residues" evidence="1">
    <location>
        <begin position="82"/>
        <end position="93"/>
    </location>
</feature>
<feature type="compositionally biased region" description="Low complexity" evidence="1">
    <location>
        <begin position="322"/>
        <end position="336"/>
    </location>
</feature>
<protein>
    <submittedName>
        <fullName evidence="2">TSC22 domain family member 1</fullName>
    </submittedName>
</protein>
<feature type="region of interest" description="Disordered" evidence="1">
    <location>
        <begin position="429"/>
        <end position="497"/>
    </location>
</feature>
<feature type="compositionally biased region" description="Polar residues" evidence="1">
    <location>
        <begin position="178"/>
        <end position="193"/>
    </location>
</feature>
<feature type="region of interest" description="Disordered" evidence="1">
    <location>
        <begin position="172"/>
        <end position="213"/>
    </location>
</feature>
<reference evidence="2" key="1">
    <citation type="submission" date="2025-08" db="UniProtKB">
        <authorList>
            <consortium name="Ensembl"/>
        </authorList>
    </citation>
    <scope>IDENTIFICATION</scope>
</reference>
<dbReference type="PANTHER" id="PTHR46745:SF1">
    <property type="entry name" value="TSC22 DOMAIN FAMILY PROTEIN 1"/>
    <property type="match status" value="1"/>
</dbReference>
<dbReference type="AlphaFoldDB" id="A0A3Q0QR68"/>
<dbReference type="GO" id="GO:0005829">
    <property type="term" value="C:cytosol"/>
    <property type="evidence" value="ECO:0007669"/>
    <property type="project" value="TreeGrafter"/>
</dbReference>
<dbReference type="STRING" id="61819.ENSACIP00000001839"/>
<evidence type="ECO:0000313" key="2">
    <source>
        <dbReference type="Ensembl" id="ENSACIP00000001839.1"/>
    </source>
</evidence>
<feature type="compositionally biased region" description="Polar residues" evidence="1">
    <location>
        <begin position="27"/>
        <end position="36"/>
    </location>
</feature>
<accession>A0A3Q0QR68</accession>
<feature type="compositionally biased region" description="Polar residues" evidence="1">
    <location>
        <begin position="550"/>
        <end position="582"/>
    </location>
</feature>
<sequence length="792" mass="80827">MHHPDPAGDSGSVRKMAHPAVFHRRGSNTGSGSGPTLSAPANPVVLNSHVPADDYPPSLLIQPPAGSSSPGPHHPPPPHSLNLLSQPTQSTGAQMKKKSGFQITSVTPAQVSVSTNNSIAEDTESYDDLDESHTEDLSSSEILDVSLSRANDVVGAERSSSEETLNNFHEVETPGAVSPNQPSHPHTLSQAQKQHGGAMVNGTIHNQHPSHPNHAQVYCLSSGPGSAPLALTSGALPCVTQKMPSNVGIAVPGSISGMHSSAAGTTVSVVNPQTSSVSNVNMLSSANVPVRGGISTSASTSSGGYPLNVMSSSGGSGGGGQPASAPVTAATTAPVSSAPPAPVVATTTTSSRFRVVKLDSSSEPFKKGRWTCTEFYDKETPAPAPSSSSDTGSHSIRQFVSESFAGGSEKESTSGSSVSSVSHYVESVCSGDAGGPQHAQDYTSPPQGFQGILPSGLSMGVSHTQPQQHDKTTLAPSAPTNIHQPAPMPSHQTTTGLSAVPQQQLTYAQAVANQPPVGVQQQKLAYATLPQQSVATPQAPTMSMRPPEYTQPQQSIPHSAAASQPLSNQAGSTSAGIANGSSHMMGGPQQPHSLQSTSSSMPSHVGVAGVGQQPQSHPSHLDCQQQKPQSLPTQIQNQGLSTQLPATVHQSQVSAPSVPPPNLQSDHQAQAQPQAHNTGNTAQMPPQGVPHSQPSSVGLTHDHSSAQALAHAAQASALYASLPSFTTTQLQDAQRLLLQHQSALLGLPKLSGGEAGSGSNTSHGQETEGNAATASALTAPAGVKTVDGEEDG</sequence>
<reference evidence="2" key="2">
    <citation type="submission" date="2025-09" db="UniProtKB">
        <authorList>
            <consortium name="Ensembl"/>
        </authorList>
    </citation>
    <scope>IDENTIFICATION</scope>
</reference>
<dbReference type="GO" id="GO:0043066">
    <property type="term" value="P:negative regulation of apoptotic process"/>
    <property type="evidence" value="ECO:0007669"/>
    <property type="project" value="TreeGrafter"/>
</dbReference>
<dbReference type="GO" id="GO:0005634">
    <property type="term" value="C:nucleus"/>
    <property type="evidence" value="ECO:0007669"/>
    <property type="project" value="TreeGrafter"/>
</dbReference>
<proteinExistence type="predicted"/>
<name>A0A3Q0QR68_AMPCI</name>
<dbReference type="PANTHER" id="PTHR46745">
    <property type="entry name" value="TSC22 DOMAIN FAMILY PROTEIN 1"/>
    <property type="match status" value="1"/>
</dbReference>
<feature type="region of interest" description="Disordered" evidence="1">
    <location>
        <begin position="1"/>
        <end position="140"/>
    </location>
</feature>
<dbReference type="Ensembl" id="ENSACIT00000001916.1">
    <property type="protein sequence ID" value="ENSACIP00000001839.1"/>
    <property type="gene ID" value="ENSACIG00000001505.1"/>
</dbReference>
<evidence type="ECO:0000256" key="1">
    <source>
        <dbReference type="SAM" id="MobiDB-lite"/>
    </source>
</evidence>
<feature type="compositionally biased region" description="Acidic residues" evidence="1">
    <location>
        <begin position="121"/>
        <end position="130"/>
    </location>
</feature>
<feature type="compositionally biased region" description="Low complexity" evidence="1">
    <location>
        <begin position="771"/>
        <end position="781"/>
    </location>
</feature>
<feature type="compositionally biased region" description="Polar residues" evidence="1">
    <location>
        <begin position="663"/>
        <end position="698"/>
    </location>
</feature>
<feature type="compositionally biased region" description="Polar residues" evidence="1">
    <location>
        <begin position="612"/>
        <end position="649"/>
    </location>
</feature>
<dbReference type="Proteomes" id="UP000261340">
    <property type="component" value="Unplaced"/>
</dbReference>
<feature type="compositionally biased region" description="Basic residues" evidence="1">
    <location>
        <begin position="15"/>
        <end position="26"/>
    </location>
</feature>